<dbReference type="Pfam" id="PF19054">
    <property type="entry name" value="DUF5753"/>
    <property type="match status" value="1"/>
</dbReference>
<name>A0ABV8KEG0_9ACTN</name>
<proteinExistence type="predicted"/>
<dbReference type="InterPro" id="IPR001387">
    <property type="entry name" value="Cro/C1-type_HTH"/>
</dbReference>
<dbReference type="InterPro" id="IPR043917">
    <property type="entry name" value="DUF5753"/>
</dbReference>
<feature type="domain" description="HTH cro/C1-type" evidence="1">
    <location>
        <begin position="15"/>
        <end position="68"/>
    </location>
</feature>
<gene>
    <name evidence="2" type="ORF">ACFOX0_00590</name>
</gene>
<dbReference type="SMART" id="SM00530">
    <property type="entry name" value="HTH_XRE"/>
    <property type="match status" value="1"/>
</dbReference>
<evidence type="ECO:0000313" key="2">
    <source>
        <dbReference type="EMBL" id="MFC4104438.1"/>
    </source>
</evidence>
<dbReference type="InterPro" id="IPR010982">
    <property type="entry name" value="Lambda_DNA-bd_dom_sf"/>
</dbReference>
<sequence>MDEQKTAAAFLIAELRRARLRRGWSQEELAKAINYSASLVSAVEKFQQPPTLKYLELVDTALDTGGLFTRMLTELVTLDQAQPWLRGWNAIEEQSKTLRWYQSLYVPGILQTEDYARAVFEAGGLLDPDEVEKRLAARTRRHEILFRECPPILVAVLDERAIQRPVGGEKVMREQLLYLAKLAEQHRRIWIHAVPTSAGEYPGLGGPFIIATAHDGSELAFQDSQVRGQGLEQPVDLARLRRVWEISLGCALPVQESTDLIRKVAEQWA</sequence>
<dbReference type="Proteomes" id="UP001595868">
    <property type="component" value="Unassembled WGS sequence"/>
</dbReference>
<dbReference type="EMBL" id="JBHSBN010000001">
    <property type="protein sequence ID" value="MFC4104438.1"/>
    <property type="molecule type" value="Genomic_DNA"/>
</dbReference>
<dbReference type="Pfam" id="PF13560">
    <property type="entry name" value="HTH_31"/>
    <property type="match status" value="1"/>
</dbReference>
<accession>A0ABV8KEG0</accession>
<evidence type="ECO:0000259" key="1">
    <source>
        <dbReference type="PROSITE" id="PS50943"/>
    </source>
</evidence>
<reference evidence="3" key="1">
    <citation type="journal article" date="2019" name="Int. J. Syst. Evol. Microbiol.">
        <title>The Global Catalogue of Microorganisms (GCM) 10K type strain sequencing project: providing services to taxonomists for standard genome sequencing and annotation.</title>
        <authorList>
            <consortium name="The Broad Institute Genomics Platform"/>
            <consortium name="The Broad Institute Genome Sequencing Center for Infectious Disease"/>
            <person name="Wu L."/>
            <person name="Ma J."/>
        </authorList>
    </citation>
    <scope>NUCLEOTIDE SEQUENCE [LARGE SCALE GENOMIC DNA]</scope>
    <source>
        <strain evidence="3">2902at01</strain>
    </source>
</reference>
<keyword evidence="3" id="KW-1185">Reference proteome</keyword>
<dbReference type="SUPFAM" id="SSF47413">
    <property type="entry name" value="lambda repressor-like DNA-binding domains"/>
    <property type="match status" value="1"/>
</dbReference>
<dbReference type="CDD" id="cd00093">
    <property type="entry name" value="HTH_XRE"/>
    <property type="match status" value="1"/>
</dbReference>
<organism evidence="2 3">
    <name type="scientific">Micromonospora zhanjiangensis</name>
    <dbReference type="NCBI Taxonomy" id="1522057"/>
    <lineage>
        <taxon>Bacteria</taxon>
        <taxon>Bacillati</taxon>
        <taxon>Actinomycetota</taxon>
        <taxon>Actinomycetes</taxon>
        <taxon>Micromonosporales</taxon>
        <taxon>Micromonosporaceae</taxon>
        <taxon>Micromonospora</taxon>
    </lineage>
</organism>
<evidence type="ECO:0000313" key="3">
    <source>
        <dbReference type="Proteomes" id="UP001595868"/>
    </source>
</evidence>
<comment type="caution">
    <text evidence="2">The sequence shown here is derived from an EMBL/GenBank/DDBJ whole genome shotgun (WGS) entry which is preliminary data.</text>
</comment>
<dbReference type="RefSeq" id="WP_377541374.1">
    <property type="nucleotide sequence ID" value="NZ_JBHSBN010000001.1"/>
</dbReference>
<dbReference type="Gene3D" id="1.10.260.40">
    <property type="entry name" value="lambda repressor-like DNA-binding domains"/>
    <property type="match status" value="1"/>
</dbReference>
<dbReference type="PROSITE" id="PS50943">
    <property type="entry name" value="HTH_CROC1"/>
    <property type="match status" value="1"/>
</dbReference>
<protein>
    <submittedName>
        <fullName evidence="2">Scr1 family TA system antitoxin-like transcriptional regulator</fullName>
    </submittedName>
</protein>